<dbReference type="GO" id="GO:0046677">
    <property type="term" value="P:response to antibiotic"/>
    <property type="evidence" value="ECO:0007669"/>
    <property type="project" value="UniProtKB-KW"/>
</dbReference>
<evidence type="ECO:0000256" key="5">
    <source>
        <dbReference type="ARBA" id="ARBA00023251"/>
    </source>
</evidence>
<evidence type="ECO:0000256" key="6">
    <source>
        <dbReference type="RuleBase" id="RU361157"/>
    </source>
</evidence>
<dbReference type="PROSITE" id="PS51012">
    <property type="entry name" value="ABC_TM2"/>
    <property type="match status" value="1"/>
</dbReference>
<dbReference type="GO" id="GO:0043190">
    <property type="term" value="C:ATP-binding cassette (ABC) transporter complex"/>
    <property type="evidence" value="ECO:0007669"/>
    <property type="project" value="InterPro"/>
</dbReference>
<gene>
    <name evidence="8" type="ORF">SAMN05216267_1023124</name>
</gene>
<keyword evidence="4 6" id="KW-0472">Membrane</keyword>
<feature type="transmembrane region" description="Helical" evidence="6">
    <location>
        <begin position="89"/>
        <end position="111"/>
    </location>
</feature>
<proteinExistence type="inferred from homology"/>
<comment type="subcellular location">
    <subcellularLocation>
        <location evidence="6">Cell membrane</location>
        <topology evidence="6">Multi-pass membrane protein</topology>
    </subcellularLocation>
    <subcellularLocation>
        <location evidence="1">Membrane</location>
        <topology evidence="1">Multi-pass membrane protein</topology>
    </subcellularLocation>
</comment>
<evidence type="ECO:0000313" key="9">
    <source>
        <dbReference type="Proteomes" id="UP000181951"/>
    </source>
</evidence>
<keyword evidence="9" id="KW-1185">Reference proteome</keyword>
<evidence type="ECO:0000259" key="7">
    <source>
        <dbReference type="PROSITE" id="PS51012"/>
    </source>
</evidence>
<evidence type="ECO:0000256" key="4">
    <source>
        <dbReference type="ARBA" id="ARBA00023136"/>
    </source>
</evidence>
<dbReference type="Pfam" id="PF01061">
    <property type="entry name" value="ABC2_membrane"/>
    <property type="match status" value="1"/>
</dbReference>
<feature type="transmembrane region" description="Helical" evidence="6">
    <location>
        <begin position="202"/>
        <end position="224"/>
    </location>
</feature>
<keyword evidence="2 6" id="KW-0812">Transmembrane</keyword>
<evidence type="ECO:0000256" key="2">
    <source>
        <dbReference type="ARBA" id="ARBA00022692"/>
    </source>
</evidence>
<evidence type="ECO:0000256" key="1">
    <source>
        <dbReference type="ARBA" id="ARBA00004141"/>
    </source>
</evidence>
<dbReference type="InterPro" id="IPR047817">
    <property type="entry name" value="ABC2_TM_bact-type"/>
</dbReference>
<dbReference type="GO" id="GO:0140359">
    <property type="term" value="F:ABC-type transporter activity"/>
    <property type="evidence" value="ECO:0007669"/>
    <property type="project" value="InterPro"/>
</dbReference>
<dbReference type="InterPro" id="IPR013525">
    <property type="entry name" value="ABC2_TM"/>
</dbReference>
<evidence type="ECO:0000313" key="8">
    <source>
        <dbReference type="EMBL" id="SEO33614.1"/>
    </source>
</evidence>
<evidence type="ECO:0000256" key="3">
    <source>
        <dbReference type="ARBA" id="ARBA00022989"/>
    </source>
</evidence>
<accession>A0A1H8NVK4</accession>
<feature type="transmembrane region" description="Helical" evidence="6">
    <location>
        <begin position="59"/>
        <end position="77"/>
    </location>
</feature>
<dbReference type="InterPro" id="IPR051784">
    <property type="entry name" value="Nod_factor_ABC_transporter"/>
</dbReference>
<dbReference type="PANTHER" id="PTHR43229:SF3">
    <property type="entry name" value="ABC-TYPE MULTIDRUG TRANSPORT SYSTEM, PERMEASE COMPONENT"/>
    <property type="match status" value="1"/>
</dbReference>
<reference evidence="8 9" key="1">
    <citation type="submission" date="2016-10" db="EMBL/GenBank/DDBJ databases">
        <authorList>
            <person name="de Groot N.N."/>
        </authorList>
    </citation>
    <scope>NUCLEOTIDE SEQUENCE [LARGE SCALE GENOMIC DNA]</scope>
    <source>
        <strain evidence="8 9">CGMCC 4.2026</strain>
    </source>
</reference>
<protein>
    <recommendedName>
        <fullName evidence="6">Transport permease protein</fullName>
    </recommendedName>
</protein>
<feature type="domain" description="ABC transmembrane type-2" evidence="7">
    <location>
        <begin position="49"/>
        <end position="276"/>
    </location>
</feature>
<dbReference type="PANTHER" id="PTHR43229">
    <property type="entry name" value="NODULATION PROTEIN J"/>
    <property type="match status" value="1"/>
</dbReference>
<keyword evidence="6" id="KW-0813">Transport</keyword>
<dbReference type="Proteomes" id="UP000181951">
    <property type="component" value="Unassembled WGS sequence"/>
</dbReference>
<dbReference type="AlphaFoldDB" id="A0A1H8NVK4"/>
<keyword evidence="5" id="KW-0046">Antibiotic resistance</keyword>
<feature type="transmembrane region" description="Helical" evidence="6">
    <location>
        <begin position="251"/>
        <end position="270"/>
    </location>
</feature>
<dbReference type="InterPro" id="IPR000412">
    <property type="entry name" value="ABC_2_transport"/>
</dbReference>
<organism evidence="8 9">
    <name type="scientific">Actinacidiphila rubida</name>
    <dbReference type="NCBI Taxonomy" id="310780"/>
    <lineage>
        <taxon>Bacteria</taxon>
        <taxon>Bacillati</taxon>
        <taxon>Actinomycetota</taxon>
        <taxon>Actinomycetes</taxon>
        <taxon>Kitasatosporales</taxon>
        <taxon>Streptomycetaceae</taxon>
        <taxon>Actinacidiphila</taxon>
    </lineage>
</organism>
<keyword evidence="3 6" id="KW-1133">Transmembrane helix</keyword>
<dbReference type="STRING" id="310780.SAMN05216267_1023124"/>
<comment type="similarity">
    <text evidence="6">Belongs to the ABC-2 integral membrane protein family.</text>
</comment>
<keyword evidence="6" id="KW-1003">Cell membrane</keyword>
<dbReference type="PIRSF" id="PIRSF006648">
    <property type="entry name" value="DrrB"/>
    <property type="match status" value="1"/>
</dbReference>
<dbReference type="EMBL" id="FODD01000023">
    <property type="protein sequence ID" value="SEO33614.1"/>
    <property type="molecule type" value="Genomic_DNA"/>
</dbReference>
<feature type="transmembrane region" description="Helical" evidence="6">
    <location>
        <begin position="132"/>
        <end position="160"/>
    </location>
</feature>
<sequence length="283" mass="29026">MIAMNADVQLGGTAVPAALGTPRVSRPPEPGRGTRDALRRTGVLVRHNTAVLLHEPGPLVGRLVMPIILLLALRPLYEQAQGPGGTSQAVVGSLVTFSLLALSIVGGSILSERVWRTWDRLRATPVRPAELLVGKAVPVLGVLLLQQAVVLGFGVLVFGMPVAAPGLLVTACLAWGLALLGMGSAVGVTVRSYGQLSTTFDIGSLFLTTLGGALVPLSTLPGWLRAVSPASPGYWAARTLRHAAAGDTGPTLRGAAVLLAVGVACGAVACRRVARGWGRASAV</sequence>
<feature type="transmembrane region" description="Helical" evidence="6">
    <location>
        <begin position="166"/>
        <end position="190"/>
    </location>
</feature>
<name>A0A1H8NVK4_9ACTN</name>